<sequence length="44" mass="4895">MIARNQSHPSTSHSADAPRLTSTTNRLNHQNSDLDALPVNSEYF</sequence>
<gene>
    <name evidence="2" type="ORF">UFOPK2158_01089</name>
</gene>
<feature type="region of interest" description="Disordered" evidence="1">
    <location>
        <begin position="1"/>
        <end position="44"/>
    </location>
</feature>
<evidence type="ECO:0000256" key="1">
    <source>
        <dbReference type="SAM" id="MobiDB-lite"/>
    </source>
</evidence>
<accession>A0A6J6KLY0</accession>
<reference evidence="2" key="1">
    <citation type="submission" date="2020-05" db="EMBL/GenBank/DDBJ databases">
        <authorList>
            <person name="Chiriac C."/>
            <person name="Salcher M."/>
            <person name="Ghai R."/>
            <person name="Kavagutti S V."/>
        </authorList>
    </citation>
    <scope>NUCLEOTIDE SEQUENCE</scope>
</reference>
<evidence type="ECO:0000313" key="2">
    <source>
        <dbReference type="EMBL" id="CAB4649155.1"/>
    </source>
</evidence>
<feature type="compositionally biased region" description="Polar residues" evidence="1">
    <location>
        <begin position="1"/>
        <end position="33"/>
    </location>
</feature>
<proteinExistence type="predicted"/>
<protein>
    <submittedName>
        <fullName evidence="2">Unannotated protein</fullName>
    </submittedName>
</protein>
<organism evidence="2">
    <name type="scientific">freshwater metagenome</name>
    <dbReference type="NCBI Taxonomy" id="449393"/>
    <lineage>
        <taxon>unclassified sequences</taxon>
        <taxon>metagenomes</taxon>
        <taxon>ecological metagenomes</taxon>
    </lineage>
</organism>
<dbReference type="AlphaFoldDB" id="A0A6J6KLY0"/>
<name>A0A6J6KLY0_9ZZZZ</name>
<dbReference type="EMBL" id="CAEZVY010000123">
    <property type="protein sequence ID" value="CAB4649155.1"/>
    <property type="molecule type" value="Genomic_DNA"/>
</dbReference>